<feature type="region of interest" description="Disordered" evidence="1">
    <location>
        <begin position="1"/>
        <end position="77"/>
    </location>
</feature>
<reference evidence="2 3" key="1">
    <citation type="journal article" date="2020" name="Nature">
        <title>Six reference-quality genomes reveal evolution of bat adaptations.</title>
        <authorList>
            <person name="Jebb D."/>
            <person name="Huang Z."/>
            <person name="Pippel M."/>
            <person name="Hughes G.M."/>
            <person name="Lavrichenko K."/>
            <person name="Devanna P."/>
            <person name="Winkler S."/>
            <person name="Jermiin L.S."/>
            <person name="Skirmuntt E.C."/>
            <person name="Katzourakis A."/>
            <person name="Burkitt-Gray L."/>
            <person name="Ray D.A."/>
            <person name="Sullivan K.A.M."/>
            <person name="Roscito J.G."/>
            <person name="Kirilenko B.M."/>
            <person name="Davalos L.M."/>
            <person name="Corthals A.P."/>
            <person name="Power M.L."/>
            <person name="Jones G."/>
            <person name="Ransome R.D."/>
            <person name="Dechmann D.K.N."/>
            <person name="Locatelli A.G."/>
            <person name="Puechmaille S.J."/>
            <person name="Fedrigo O."/>
            <person name="Jarvis E.D."/>
            <person name="Hiller M."/>
            <person name="Vernes S.C."/>
            <person name="Myers E.W."/>
            <person name="Teeling E.C."/>
        </authorList>
    </citation>
    <scope>NUCLEOTIDE SEQUENCE [LARGE SCALE GENOMIC DNA]</scope>
    <source>
        <strain evidence="2">MMyoMyo1</strain>
        <tissue evidence="2">Flight muscle</tissue>
    </source>
</reference>
<protein>
    <submittedName>
        <fullName evidence="2">Uncharacterized protein</fullName>
    </submittedName>
</protein>
<gene>
    <name evidence="2" type="ORF">mMyoMyo1_010598</name>
</gene>
<accession>A0A7J7Z4P0</accession>
<keyword evidence="3" id="KW-1185">Reference proteome</keyword>
<feature type="compositionally biased region" description="Basic residues" evidence="1">
    <location>
        <begin position="57"/>
        <end position="66"/>
    </location>
</feature>
<evidence type="ECO:0000313" key="3">
    <source>
        <dbReference type="Proteomes" id="UP000527355"/>
    </source>
</evidence>
<dbReference type="Proteomes" id="UP000527355">
    <property type="component" value="Unassembled WGS sequence"/>
</dbReference>
<sequence>MQARGPRPAVPPQQQAMGGLNPQGHHKPGGNPSVASMSHSTERCRGAAAAAAAAGRQRWHGGRPGRTRPGPAASASGTLTLPAAMQQQRIQQQIGSQASQTLLGIFCAFLPTSVSPLRSVLSYFPRLRLLPSLLFSYYFHFRCHKRS</sequence>
<evidence type="ECO:0000256" key="1">
    <source>
        <dbReference type="SAM" id="MobiDB-lite"/>
    </source>
</evidence>
<organism evidence="2 3">
    <name type="scientific">Myotis myotis</name>
    <name type="common">Greater mouse-eared bat</name>
    <name type="synonym">Vespertilio myotis</name>
    <dbReference type="NCBI Taxonomy" id="51298"/>
    <lineage>
        <taxon>Eukaryota</taxon>
        <taxon>Metazoa</taxon>
        <taxon>Chordata</taxon>
        <taxon>Craniata</taxon>
        <taxon>Vertebrata</taxon>
        <taxon>Euteleostomi</taxon>
        <taxon>Mammalia</taxon>
        <taxon>Eutheria</taxon>
        <taxon>Laurasiatheria</taxon>
        <taxon>Chiroptera</taxon>
        <taxon>Yangochiroptera</taxon>
        <taxon>Vespertilionidae</taxon>
        <taxon>Myotis</taxon>
    </lineage>
</organism>
<proteinExistence type="predicted"/>
<comment type="caution">
    <text evidence="2">The sequence shown here is derived from an EMBL/GenBank/DDBJ whole genome shotgun (WGS) entry which is preliminary data.</text>
</comment>
<name>A0A7J7Z4P0_MYOMY</name>
<dbReference type="AlphaFoldDB" id="A0A7J7Z4P0"/>
<dbReference type="EMBL" id="JABWUV010000003">
    <property type="protein sequence ID" value="KAF6369217.1"/>
    <property type="molecule type" value="Genomic_DNA"/>
</dbReference>
<evidence type="ECO:0000313" key="2">
    <source>
        <dbReference type="EMBL" id="KAF6369217.1"/>
    </source>
</evidence>